<comment type="caution">
    <text evidence="7">The sequence shown here is derived from an EMBL/GenBank/DDBJ whole genome shotgun (WGS) entry which is preliminary data.</text>
</comment>
<dbReference type="EMBL" id="VOSK01000084">
    <property type="protein sequence ID" value="MPR27332.1"/>
    <property type="molecule type" value="Genomic_DNA"/>
</dbReference>
<keyword evidence="6" id="KW-0472">Membrane</keyword>
<reference evidence="7 8" key="1">
    <citation type="journal article" date="2019" name="Syst. Appl. Microbiol.">
        <title>Microvirga tunisiensis sp. nov., a root nodule symbiotic bacterium isolated from Lupinus micranthus and L. luteus grown in Northern Tunisia.</title>
        <authorList>
            <person name="Msaddak A."/>
            <person name="Rejili M."/>
            <person name="Duran D."/>
            <person name="Mars M."/>
            <person name="Palacios J.M."/>
            <person name="Ruiz-Argueso T."/>
            <person name="Rey L."/>
            <person name="Imperial J."/>
        </authorList>
    </citation>
    <scope>NUCLEOTIDE SEQUENCE [LARGE SCALE GENOMIC DNA]</scope>
    <source>
        <strain evidence="7 8">Lmie10</strain>
    </source>
</reference>
<dbReference type="Pfam" id="PF04800">
    <property type="entry name" value="NDUS4"/>
    <property type="match status" value="1"/>
</dbReference>
<keyword evidence="3" id="KW-0679">Respiratory chain</keyword>
<proteinExistence type="predicted"/>
<accession>A0A5N7MJR9</accession>
<dbReference type="GO" id="GO:0022900">
    <property type="term" value="P:electron transport chain"/>
    <property type="evidence" value="ECO:0007669"/>
    <property type="project" value="InterPro"/>
</dbReference>
<keyword evidence="2" id="KW-0813">Transport</keyword>
<dbReference type="AlphaFoldDB" id="A0A5N7MJR9"/>
<keyword evidence="8" id="KW-1185">Reference proteome</keyword>
<dbReference type="InterPro" id="IPR038532">
    <property type="entry name" value="NDUFS4-like_sf"/>
</dbReference>
<evidence type="ECO:0000313" key="8">
    <source>
        <dbReference type="Proteomes" id="UP000403266"/>
    </source>
</evidence>
<evidence type="ECO:0000256" key="4">
    <source>
        <dbReference type="ARBA" id="ARBA00022946"/>
    </source>
</evidence>
<evidence type="ECO:0000313" key="7">
    <source>
        <dbReference type="EMBL" id="MPR27332.1"/>
    </source>
</evidence>
<evidence type="ECO:0000256" key="1">
    <source>
        <dbReference type="ARBA" id="ARBA00004370"/>
    </source>
</evidence>
<dbReference type="Proteomes" id="UP000403266">
    <property type="component" value="Unassembled WGS sequence"/>
</dbReference>
<organism evidence="7 8">
    <name type="scientific">Microvirga tunisiensis</name>
    <dbReference type="NCBI Taxonomy" id="2108360"/>
    <lineage>
        <taxon>Bacteria</taxon>
        <taxon>Pseudomonadati</taxon>
        <taxon>Pseudomonadota</taxon>
        <taxon>Alphaproteobacteria</taxon>
        <taxon>Hyphomicrobiales</taxon>
        <taxon>Methylobacteriaceae</taxon>
        <taxon>Microvirga</taxon>
    </lineage>
</organism>
<dbReference type="PANTHER" id="PTHR12219">
    <property type="entry name" value="NADH-UBIQUINONE OXIDOREDUCTASE"/>
    <property type="match status" value="1"/>
</dbReference>
<sequence>MSLGESPKPMPARIYKPAKSAMQSGMARTKQWLLVFEQDRPREIEALMGWTSSGDTRQQLRLWFDTKEEAIAYAERERIAYRVEEPQEVKRRTISYSDNFKFNRVGPWTH</sequence>
<evidence type="ECO:0000256" key="6">
    <source>
        <dbReference type="ARBA" id="ARBA00023136"/>
    </source>
</evidence>
<dbReference type="OrthoDB" id="9799572at2"/>
<evidence type="ECO:0000256" key="2">
    <source>
        <dbReference type="ARBA" id="ARBA00022448"/>
    </source>
</evidence>
<protein>
    <submittedName>
        <fullName evidence="7">ETC complex I subunit</fullName>
    </submittedName>
</protein>
<dbReference type="Gene3D" id="3.30.160.190">
    <property type="entry name" value="atu1810 like domain"/>
    <property type="match status" value="1"/>
</dbReference>
<name>A0A5N7MJR9_9HYPH</name>
<keyword evidence="5" id="KW-0249">Electron transport</keyword>
<evidence type="ECO:0000256" key="5">
    <source>
        <dbReference type="ARBA" id="ARBA00022982"/>
    </source>
</evidence>
<keyword evidence="4" id="KW-0809">Transit peptide</keyword>
<evidence type="ECO:0000256" key="3">
    <source>
        <dbReference type="ARBA" id="ARBA00022660"/>
    </source>
</evidence>
<gene>
    <name evidence="7" type="ORF">FS320_19545</name>
</gene>
<dbReference type="InterPro" id="IPR006885">
    <property type="entry name" value="NADH_UbQ_FeS_4_mit-like"/>
</dbReference>
<dbReference type="PANTHER" id="PTHR12219:SF8">
    <property type="entry name" value="NADH DEHYDROGENASE [UBIQUINONE] IRON-SULFUR PROTEIN 4, MITOCHONDRIAL"/>
    <property type="match status" value="1"/>
</dbReference>
<dbReference type="GO" id="GO:0016020">
    <property type="term" value="C:membrane"/>
    <property type="evidence" value="ECO:0007669"/>
    <property type="project" value="UniProtKB-SubCell"/>
</dbReference>
<comment type="subcellular location">
    <subcellularLocation>
        <location evidence="1">Membrane</location>
    </subcellularLocation>
</comment>